<evidence type="ECO:0000256" key="1">
    <source>
        <dbReference type="SAM" id="MobiDB-lite"/>
    </source>
</evidence>
<protein>
    <submittedName>
        <fullName evidence="2">Uncharacterized protein</fullName>
    </submittedName>
</protein>
<sequence>MFSIIRQHLLSCCSASSIRQGFNVLEDDNGSGRENLMERDTHKNGPEWGSSRLAWALVRSPIPDSVSVPEVPRSSDCHGLFPTLFDHPPLVPLQSAGKITLGGAYRVNPGWPRWVDTSLFVVCSGDVQSSCILLLSPVGVCVQLGALISHERDFTLFQTSFVVFRDIESGVHPPFLAIPHSLNLPITHSSWAHSLNRWNWRLSWLKDISRFPIQAVVFEEVEDVTVYNVTVQGVPGDDEVLKSAAGRSIDSDSEDGESDGYRSDTCSSASSGSGSSVHYTDSILDLVGEEWLIREGWVDSA</sequence>
<dbReference type="AlphaFoldDB" id="A0A166DDE1"/>
<keyword evidence="3" id="KW-1185">Reference proteome</keyword>
<reference evidence="2 3" key="1">
    <citation type="journal article" date="2016" name="Mol. Biol. Evol.">
        <title>Comparative Genomics of Early-Diverging Mushroom-Forming Fungi Provides Insights into the Origins of Lignocellulose Decay Capabilities.</title>
        <authorList>
            <person name="Nagy L.G."/>
            <person name="Riley R."/>
            <person name="Tritt A."/>
            <person name="Adam C."/>
            <person name="Daum C."/>
            <person name="Floudas D."/>
            <person name="Sun H."/>
            <person name="Yadav J.S."/>
            <person name="Pangilinan J."/>
            <person name="Larsson K.H."/>
            <person name="Matsuura K."/>
            <person name="Barry K."/>
            <person name="Labutti K."/>
            <person name="Kuo R."/>
            <person name="Ohm R.A."/>
            <person name="Bhattacharya S.S."/>
            <person name="Shirouzu T."/>
            <person name="Yoshinaga Y."/>
            <person name="Martin F.M."/>
            <person name="Grigoriev I.V."/>
            <person name="Hibbett D.S."/>
        </authorList>
    </citation>
    <scope>NUCLEOTIDE SEQUENCE [LARGE SCALE GENOMIC DNA]</scope>
    <source>
        <strain evidence="2 3">CBS 109695</strain>
    </source>
</reference>
<organism evidence="2 3">
    <name type="scientific">Athelia psychrophila</name>
    <dbReference type="NCBI Taxonomy" id="1759441"/>
    <lineage>
        <taxon>Eukaryota</taxon>
        <taxon>Fungi</taxon>
        <taxon>Dikarya</taxon>
        <taxon>Basidiomycota</taxon>
        <taxon>Agaricomycotina</taxon>
        <taxon>Agaricomycetes</taxon>
        <taxon>Agaricomycetidae</taxon>
        <taxon>Atheliales</taxon>
        <taxon>Atheliaceae</taxon>
        <taxon>Athelia</taxon>
    </lineage>
</organism>
<evidence type="ECO:0000313" key="2">
    <source>
        <dbReference type="EMBL" id="KZP14589.1"/>
    </source>
</evidence>
<accession>A0A166DDE1</accession>
<dbReference type="EMBL" id="KV417615">
    <property type="protein sequence ID" value="KZP14589.1"/>
    <property type="molecule type" value="Genomic_DNA"/>
</dbReference>
<proteinExistence type="predicted"/>
<gene>
    <name evidence="2" type="ORF">FIBSPDRAFT_896468</name>
</gene>
<name>A0A166DDE1_9AGAM</name>
<dbReference type="Proteomes" id="UP000076532">
    <property type="component" value="Unassembled WGS sequence"/>
</dbReference>
<feature type="compositionally biased region" description="Low complexity" evidence="1">
    <location>
        <begin position="263"/>
        <end position="276"/>
    </location>
</feature>
<feature type="region of interest" description="Disordered" evidence="1">
    <location>
        <begin position="245"/>
        <end position="276"/>
    </location>
</feature>
<evidence type="ECO:0000313" key="3">
    <source>
        <dbReference type="Proteomes" id="UP000076532"/>
    </source>
</evidence>